<dbReference type="OrthoDB" id="1689567at2759"/>
<evidence type="ECO:0008006" key="14">
    <source>
        <dbReference type="Google" id="ProtNLM"/>
    </source>
</evidence>
<dbReference type="InterPro" id="IPR027815">
    <property type="entry name" value="CSC1/OSCA1-like_cyt"/>
</dbReference>
<keyword evidence="4 8" id="KW-0812">Transmembrane</keyword>
<feature type="compositionally biased region" description="Low complexity" evidence="7">
    <location>
        <begin position="899"/>
        <end position="908"/>
    </location>
</feature>
<dbReference type="InParanoid" id="A0A2T2ZZU7"/>
<dbReference type="PANTHER" id="PTHR13018">
    <property type="entry name" value="PROBABLE MEMBRANE PROTEIN DUF221-RELATED"/>
    <property type="match status" value="1"/>
</dbReference>
<feature type="region of interest" description="Disordered" evidence="7">
    <location>
        <begin position="846"/>
        <end position="920"/>
    </location>
</feature>
<feature type="transmembrane region" description="Helical" evidence="8">
    <location>
        <begin position="518"/>
        <end position="539"/>
    </location>
</feature>
<dbReference type="AlphaFoldDB" id="A0A2T2ZZU7"/>
<feature type="transmembrane region" description="Helical" evidence="8">
    <location>
        <begin position="704"/>
        <end position="723"/>
    </location>
</feature>
<organism evidence="12 13">
    <name type="scientific">Coniella lustricola</name>
    <dbReference type="NCBI Taxonomy" id="2025994"/>
    <lineage>
        <taxon>Eukaryota</taxon>
        <taxon>Fungi</taxon>
        <taxon>Dikarya</taxon>
        <taxon>Ascomycota</taxon>
        <taxon>Pezizomycotina</taxon>
        <taxon>Sordariomycetes</taxon>
        <taxon>Sordariomycetidae</taxon>
        <taxon>Diaporthales</taxon>
        <taxon>Schizoparmaceae</taxon>
        <taxon>Coniella</taxon>
    </lineage>
</organism>
<feature type="transmembrane region" description="Helical" evidence="8">
    <location>
        <begin position="613"/>
        <end position="634"/>
    </location>
</feature>
<feature type="transmembrane region" description="Helical" evidence="8">
    <location>
        <begin position="424"/>
        <end position="457"/>
    </location>
</feature>
<feature type="domain" description="CSC1/OSCA1-like cytosolic" evidence="11">
    <location>
        <begin position="205"/>
        <end position="411"/>
    </location>
</feature>
<dbReference type="GO" id="GO:0005227">
    <property type="term" value="F:calcium-activated cation channel activity"/>
    <property type="evidence" value="ECO:0007669"/>
    <property type="project" value="InterPro"/>
</dbReference>
<dbReference type="Pfam" id="PF13967">
    <property type="entry name" value="RSN1_TM"/>
    <property type="match status" value="1"/>
</dbReference>
<feature type="transmembrane region" description="Helical" evidence="8">
    <location>
        <begin position="678"/>
        <end position="698"/>
    </location>
</feature>
<dbReference type="EMBL" id="KZ678537">
    <property type="protein sequence ID" value="PSR80215.1"/>
    <property type="molecule type" value="Genomic_DNA"/>
</dbReference>
<feature type="transmembrane region" description="Helical" evidence="8">
    <location>
        <begin position="640"/>
        <end position="657"/>
    </location>
</feature>
<dbReference type="Proteomes" id="UP000241462">
    <property type="component" value="Unassembled WGS sequence"/>
</dbReference>
<dbReference type="FunCoup" id="A0A2T2ZZU7">
    <property type="interactions" value="84"/>
</dbReference>
<dbReference type="Pfam" id="PF02714">
    <property type="entry name" value="RSN1_7TM"/>
    <property type="match status" value="1"/>
</dbReference>
<evidence type="ECO:0000313" key="12">
    <source>
        <dbReference type="EMBL" id="PSR80215.1"/>
    </source>
</evidence>
<evidence type="ECO:0000256" key="7">
    <source>
        <dbReference type="SAM" id="MobiDB-lite"/>
    </source>
</evidence>
<feature type="transmembrane region" description="Helical" evidence="8">
    <location>
        <begin position="105"/>
        <end position="129"/>
    </location>
</feature>
<proteinExistence type="inferred from homology"/>
<feature type="transmembrane region" description="Helical" evidence="8">
    <location>
        <begin position="163"/>
        <end position="182"/>
    </location>
</feature>
<dbReference type="Pfam" id="PF14703">
    <property type="entry name" value="PHM7_cyt"/>
    <property type="match status" value="1"/>
</dbReference>
<dbReference type="InterPro" id="IPR045122">
    <property type="entry name" value="Csc1-like"/>
</dbReference>
<evidence type="ECO:0000259" key="10">
    <source>
        <dbReference type="Pfam" id="PF13967"/>
    </source>
</evidence>
<name>A0A2T2ZZU7_9PEZI</name>
<keyword evidence="6 8" id="KW-0472">Membrane</keyword>
<dbReference type="InterPro" id="IPR032880">
    <property type="entry name" value="CSC1/OSCA1-like_N"/>
</dbReference>
<dbReference type="PANTHER" id="PTHR13018:SF5">
    <property type="entry name" value="RE44586P"/>
    <property type="match status" value="1"/>
</dbReference>
<feature type="transmembrane region" description="Helical" evidence="8">
    <location>
        <begin position="566"/>
        <end position="592"/>
    </location>
</feature>
<comment type="similarity">
    <text evidence="2">Belongs to the CSC1 (TC 1.A.17) family.</text>
</comment>
<feature type="region of interest" description="Disordered" evidence="7">
    <location>
        <begin position="1"/>
        <end position="21"/>
    </location>
</feature>
<keyword evidence="13" id="KW-1185">Reference proteome</keyword>
<feature type="transmembrane region" description="Helical" evidence="8">
    <location>
        <begin position="33"/>
        <end position="52"/>
    </location>
</feature>
<protein>
    <recommendedName>
        <fullName evidence="14">DUF221-domain-containing protein</fullName>
    </recommendedName>
</protein>
<feature type="region of interest" description="Disordered" evidence="7">
    <location>
        <begin position="745"/>
        <end position="768"/>
    </location>
</feature>
<evidence type="ECO:0000256" key="1">
    <source>
        <dbReference type="ARBA" id="ARBA00004141"/>
    </source>
</evidence>
<evidence type="ECO:0000259" key="9">
    <source>
        <dbReference type="Pfam" id="PF02714"/>
    </source>
</evidence>
<accession>A0A2T2ZZU7</accession>
<reference evidence="12 13" key="1">
    <citation type="journal article" date="2018" name="Mycol. Prog.">
        <title>Coniella lustricola, a new species from submerged detritus.</title>
        <authorList>
            <person name="Raudabaugh D.B."/>
            <person name="Iturriaga T."/>
            <person name="Carver A."/>
            <person name="Mondo S."/>
            <person name="Pangilinan J."/>
            <person name="Lipzen A."/>
            <person name="He G."/>
            <person name="Amirebrahimi M."/>
            <person name="Grigoriev I.V."/>
            <person name="Miller A.N."/>
        </authorList>
    </citation>
    <scope>NUCLEOTIDE SEQUENCE [LARGE SCALE GENOMIC DNA]</scope>
    <source>
        <strain evidence="12 13">B22-T-1</strain>
    </source>
</reference>
<evidence type="ECO:0000256" key="6">
    <source>
        <dbReference type="ARBA" id="ARBA00023136"/>
    </source>
</evidence>
<keyword evidence="3" id="KW-0813">Transport</keyword>
<evidence type="ECO:0000256" key="3">
    <source>
        <dbReference type="ARBA" id="ARBA00022448"/>
    </source>
</evidence>
<feature type="domain" description="CSC1/OSCA1-like N-terminal transmembrane" evidence="10">
    <location>
        <begin position="33"/>
        <end position="184"/>
    </location>
</feature>
<evidence type="ECO:0000256" key="5">
    <source>
        <dbReference type="ARBA" id="ARBA00022989"/>
    </source>
</evidence>
<evidence type="ECO:0000256" key="8">
    <source>
        <dbReference type="SAM" id="Phobius"/>
    </source>
</evidence>
<dbReference type="InterPro" id="IPR003864">
    <property type="entry name" value="CSC1/OSCA1-like_7TM"/>
</dbReference>
<feature type="domain" description="CSC1/OSCA1-like 7TM region" evidence="9">
    <location>
        <begin position="422"/>
        <end position="697"/>
    </location>
</feature>
<sequence length="920" mass="103157">MDFFDGGKGGKGKKGCDGDGNQFVQPGEKDTQVQLVISLTLGLTAFISFCILRPRWKGLYAARKRQLTLSSIQLPALPDSFFGWMPALYRITEEQVLASAGLDAFVFLAFFKLSIKLFAVLFFFAAVVLEPINRRYVPDESDLPLPDPDDPDRDNTWNYDMGYLWAYLVFTYFFTLLTLLVLDKETYKIIRIRQDYLGTQSTITDRTFRVSGIPVELRSESKIKKLVERLEIGNVESITLCRNWKELDDLVAERTGVLHKLEETWSVFLAQEAKGSLDARRHPISNVLRPEDEDEDQAVVDEEANVTDRLLNPGLHQYVQRPRPQTRVWYGWLRLRYKKTDAIDYYEEKLRRIDDKIRIARKKEYEPVDQAFVTMDSIAACQMATQALIDPRPGQLLTKQAPAPSDVVWHNTYASKSSRRVRSWIITIFITILSILWLLPVAAFAGLLSLCTIGKVFPDLAEFLNDHEIIKALVQTGLPTAVVSLLNVAVPFAYDYLSNQQGMLSQGEVELSIVSKNFFFTFFNIFLVFTVFGTASKIWTVLKDSFKDTTYIARQLAAQIQTLNVFYLNFIMLQGLGLFPFRLLEFGAVSLYPVNRLGAKTPRDFANTVMPPVFSYGFYLPTALLIFILCLVYSVLPRGYIVLAVGVVYFVLGYFTYKYQLLYAMEQPQHATGGAWRIICYRIVLGLIVFQITMAGYLVLQSAFFASSLVIPLSIGTVWYSYAWKRRFEPLTKYIALRSIRRHPERGADAHSNDGGTTPGTASPDQQVEEDSLIHDEIFGGPGRHPIEALRRRRSTVDEDREKGARFINPSYLVPLEQPWIYRDPPPLMARDSLAGLGSGDGLEFRYPFGPEGSGLGGNVSESNLNGTSGGNTLSDGGAGGGGAAAATSGTGDPLGVPSASSNSSSFSLGDTHIWRQSDQ</sequence>
<evidence type="ECO:0000313" key="13">
    <source>
        <dbReference type="Proteomes" id="UP000241462"/>
    </source>
</evidence>
<evidence type="ECO:0000256" key="2">
    <source>
        <dbReference type="ARBA" id="ARBA00007779"/>
    </source>
</evidence>
<comment type="subcellular location">
    <subcellularLocation>
        <location evidence="1">Membrane</location>
        <topology evidence="1">Multi-pass membrane protein</topology>
    </subcellularLocation>
</comment>
<gene>
    <name evidence="12" type="ORF">BD289DRAFT_71510</name>
</gene>
<evidence type="ECO:0000259" key="11">
    <source>
        <dbReference type="Pfam" id="PF14703"/>
    </source>
</evidence>
<dbReference type="GO" id="GO:0005886">
    <property type="term" value="C:plasma membrane"/>
    <property type="evidence" value="ECO:0007669"/>
    <property type="project" value="TreeGrafter"/>
</dbReference>
<evidence type="ECO:0000256" key="4">
    <source>
        <dbReference type="ARBA" id="ARBA00022692"/>
    </source>
</evidence>
<keyword evidence="5 8" id="KW-1133">Transmembrane helix</keyword>
<feature type="compositionally biased region" description="Polar residues" evidence="7">
    <location>
        <begin position="754"/>
        <end position="766"/>
    </location>
</feature>